<dbReference type="RefSeq" id="WP_197310919.1">
    <property type="nucleotide sequence ID" value="NZ_JADZLT010000049.1"/>
</dbReference>
<dbReference type="Pfam" id="PF01478">
    <property type="entry name" value="Peptidase_A24"/>
    <property type="match status" value="1"/>
</dbReference>
<gene>
    <name evidence="3" type="ORF">I5731_08465</name>
</gene>
<accession>A0A931MZK8</accession>
<organism evidence="3 4">
    <name type="scientific">Methylobrevis albus</name>
    <dbReference type="NCBI Taxonomy" id="2793297"/>
    <lineage>
        <taxon>Bacteria</taxon>
        <taxon>Pseudomonadati</taxon>
        <taxon>Pseudomonadota</taxon>
        <taxon>Alphaproteobacteria</taxon>
        <taxon>Hyphomicrobiales</taxon>
        <taxon>Pleomorphomonadaceae</taxon>
        <taxon>Methylobrevis</taxon>
    </lineage>
</organism>
<dbReference type="InterPro" id="IPR000045">
    <property type="entry name" value="Prepilin_IV_endopep_pep"/>
</dbReference>
<feature type="transmembrane region" description="Helical" evidence="1">
    <location>
        <begin position="12"/>
        <end position="30"/>
    </location>
</feature>
<keyword evidence="1" id="KW-0472">Membrane</keyword>
<dbReference type="GO" id="GO:0004190">
    <property type="term" value="F:aspartic-type endopeptidase activity"/>
    <property type="evidence" value="ECO:0007669"/>
    <property type="project" value="InterPro"/>
</dbReference>
<dbReference type="Proteomes" id="UP000631694">
    <property type="component" value="Unassembled WGS sequence"/>
</dbReference>
<dbReference type="EMBL" id="JADZLT010000049">
    <property type="protein sequence ID" value="MBH0237851.1"/>
    <property type="molecule type" value="Genomic_DNA"/>
</dbReference>
<keyword evidence="4" id="KW-1185">Reference proteome</keyword>
<keyword evidence="1" id="KW-0812">Transmembrane</keyword>
<sequence>MTDDAATAPHRRAEWAVAVLAVLAAIGLVAAAAYGVAVPAAAPGAGLVLLAGWIMREDLVRLEIPDGAVLAIGLLGAAVRLGAALPDGLLADAAYELLLDGIICGGGLWLLREAHYRRRGFDGIGLGDVKLAGAGGLLVGTADFAVALLAASLAGLAIFALRRRRAGRAADPEPVADEGAAPGAEQRLAFGALLAPILAGLWCVRQAGF</sequence>
<name>A0A931MZK8_9HYPH</name>
<keyword evidence="1" id="KW-1133">Transmembrane helix</keyword>
<comment type="caution">
    <text evidence="3">The sequence shown here is derived from an EMBL/GenBank/DDBJ whole genome shotgun (WGS) entry which is preliminary data.</text>
</comment>
<protein>
    <submittedName>
        <fullName evidence="3">Prepilin peptidase</fullName>
    </submittedName>
</protein>
<feature type="transmembrane region" description="Helical" evidence="1">
    <location>
        <begin position="67"/>
        <end position="85"/>
    </location>
</feature>
<dbReference type="GO" id="GO:0016020">
    <property type="term" value="C:membrane"/>
    <property type="evidence" value="ECO:0007669"/>
    <property type="project" value="InterPro"/>
</dbReference>
<dbReference type="Gene3D" id="1.20.120.1220">
    <property type="match status" value="1"/>
</dbReference>
<reference evidence="3" key="1">
    <citation type="submission" date="2020-12" db="EMBL/GenBank/DDBJ databases">
        <title>Methylobrevis albus sp. nov., isolated from fresh water lack sediment.</title>
        <authorList>
            <person name="Zou Q."/>
        </authorList>
    </citation>
    <scope>NUCLEOTIDE SEQUENCE</scope>
    <source>
        <strain evidence="3">L22</strain>
    </source>
</reference>
<feature type="transmembrane region" description="Helical" evidence="1">
    <location>
        <begin position="137"/>
        <end position="161"/>
    </location>
</feature>
<dbReference type="AlphaFoldDB" id="A0A931MZK8"/>
<feature type="domain" description="Prepilin type IV endopeptidase peptidase" evidence="2">
    <location>
        <begin position="48"/>
        <end position="158"/>
    </location>
</feature>
<evidence type="ECO:0000259" key="2">
    <source>
        <dbReference type="Pfam" id="PF01478"/>
    </source>
</evidence>
<evidence type="ECO:0000256" key="1">
    <source>
        <dbReference type="SAM" id="Phobius"/>
    </source>
</evidence>
<evidence type="ECO:0000313" key="4">
    <source>
        <dbReference type="Proteomes" id="UP000631694"/>
    </source>
</evidence>
<proteinExistence type="predicted"/>
<evidence type="ECO:0000313" key="3">
    <source>
        <dbReference type="EMBL" id="MBH0237851.1"/>
    </source>
</evidence>
<feature type="transmembrane region" description="Helical" evidence="1">
    <location>
        <begin position="36"/>
        <end position="55"/>
    </location>
</feature>